<dbReference type="SUPFAM" id="SSF53590">
    <property type="entry name" value="Nucleoside hydrolase"/>
    <property type="match status" value="1"/>
</dbReference>
<organism evidence="2 3">
    <name type="scientific">Spinacia oleracea</name>
    <name type="common">Spinach</name>
    <dbReference type="NCBI Taxonomy" id="3562"/>
    <lineage>
        <taxon>Eukaryota</taxon>
        <taxon>Viridiplantae</taxon>
        <taxon>Streptophyta</taxon>
        <taxon>Embryophyta</taxon>
        <taxon>Tracheophyta</taxon>
        <taxon>Spermatophyta</taxon>
        <taxon>Magnoliopsida</taxon>
        <taxon>eudicotyledons</taxon>
        <taxon>Gunneridae</taxon>
        <taxon>Pentapetalae</taxon>
        <taxon>Caryophyllales</taxon>
        <taxon>Chenopodiaceae</taxon>
        <taxon>Chenopodioideae</taxon>
        <taxon>Anserineae</taxon>
        <taxon>Spinacia</taxon>
    </lineage>
</organism>
<dbReference type="PANTHER" id="PTHR46692">
    <property type="entry name" value="INOSINE-URIDINE PREFERRING NUCLEOSIDE HYDROLASE FAMILY PROTEIN"/>
    <property type="match status" value="1"/>
</dbReference>
<keyword evidence="1" id="KW-0812">Transmembrane</keyword>
<gene>
    <name evidence="3" type="primary">LOC130467444</name>
</gene>
<dbReference type="GO" id="GO:0016787">
    <property type="term" value="F:hydrolase activity"/>
    <property type="evidence" value="ECO:0007669"/>
    <property type="project" value="UniProtKB-KW"/>
</dbReference>
<keyword evidence="3" id="KW-0378">Hydrolase</keyword>
<dbReference type="PANTHER" id="PTHR46692:SF1">
    <property type="entry name" value="NUCLEOSIDE HYDROLASE 3-RELATED"/>
    <property type="match status" value="1"/>
</dbReference>
<evidence type="ECO:0000313" key="3">
    <source>
        <dbReference type="RefSeq" id="XP_056691930.1"/>
    </source>
</evidence>
<keyword evidence="1" id="KW-1133">Transmembrane helix</keyword>
<dbReference type="Proteomes" id="UP000813463">
    <property type="component" value="Chromosome 2"/>
</dbReference>
<evidence type="ECO:0000256" key="1">
    <source>
        <dbReference type="SAM" id="Phobius"/>
    </source>
</evidence>
<dbReference type="InterPro" id="IPR036452">
    <property type="entry name" value="Ribo_hydro-like"/>
</dbReference>
<accession>A0ABM3R8J3</accession>
<keyword evidence="1" id="KW-0472">Membrane</keyword>
<dbReference type="Gene3D" id="3.90.245.10">
    <property type="entry name" value="Ribonucleoside hydrolase-like"/>
    <property type="match status" value="1"/>
</dbReference>
<dbReference type="GeneID" id="130467444"/>
<protein>
    <submittedName>
        <fullName evidence="3">Nucleoside hydrolase 5</fullName>
    </submittedName>
</protein>
<feature type="transmembrane region" description="Helical" evidence="1">
    <location>
        <begin position="6"/>
        <end position="23"/>
    </location>
</feature>
<reference evidence="3" key="2">
    <citation type="submission" date="2025-08" db="UniProtKB">
        <authorList>
            <consortium name="RefSeq"/>
        </authorList>
    </citation>
    <scope>IDENTIFICATION</scope>
    <source>
        <tissue evidence="3">Leaf</tissue>
    </source>
</reference>
<evidence type="ECO:0000313" key="2">
    <source>
        <dbReference type="Proteomes" id="UP000813463"/>
    </source>
</evidence>
<proteinExistence type="predicted"/>
<keyword evidence="2" id="KW-1185">Reference proteome</keyword>
<reference evidence="2" key="1">
    <citation type="journal article" date="2021" name="Nat. Commun.">
        <title>Genomic analyses provide insights into spinach domestication and the genetic basis of agronomic traits.</title>
        <authorList>
            <person name="Cai X."/>
            <person name="Sun X."/>
            <person name="Xu C."/>
            <person name="Sun H."/>
            <person name="Wang X."/>
            <person name="Ge C."/>
            <person name="Zhang Z."/>
            <person name="Wang Q."/>
            <person name="Fei Z."/>
            <person name="Jiao C."/>
            <person name="Wang Q."/>
        </authorList>
    </citation>
    <scope>NUCLEOTIDE SEQUENCE [LARGE SCALE GENOMIC DNA]</scope>
    <source>
        <strain evidence="2">cv. Varoflay</strain>
    </source>
</reference>
<sequence length="162" mass="18215">MWLREHSWEFLVFLIIIAVGVNLNHTTASSHRILVDTDLDTDDFFALLYLLKLNKSEFDIKAVTINTNSWTNVGHALNHLYDLLFMMGRDDIHVGAGGEDGISEDGTIFANVGGYLPIIEQGIMTTGYCRYRQAIPLGQRGRLDIDSNYGLRKSFLPQGSCF</sequence>
<name>A0ABM3R8J3_SPIOL</name>
<dbReference type="RefSeq" id="XP_056691930.1">
    <property type="nucleotide sequence ID" value="XM_056835952.1"/>
</dbReference>